<feature type="domain" description="Protein kinase" evidence="7">
    <location>
        <begin position="43"/>
        <end position="323"/>
    </location>
</feature>
<evidence type="ECO:0000256" key="4">
    <source>
        <dbReference type="PROSITE-ProRule" id="PRU10141"/>
    </source>
</evidence>
<evidence type="ECO:0000313" key="9">
    <source>
        <dbReference type="EMBL" id="EGG19318.1"/>
    </source>
</evidence>
<evidence type="ECO:0000256" key="3">
    <source>
        <dbReference type="ARBA" id="ARBA00022840"/>
    </source>
</evidence>
<keyword evidence="10" id="KW-1185">Reference proteome</keyword>
<keyword evidence="9" id="KW-0418">Kinase</keyword>
<sequence>MVRLFRSGSKSNEDQLDISSPSDYTHKLHVDQQWNWKTNTTSFAMEDIVGEGSFGVVYKAVHKDSGFTLAIKVIRSDDILEEPIDPPPPTPTPTPAPAAGSPTSIKEKEKTPLEKEIDILKKCKNPHIVSYFGSCKRKYELWILMDYCGLGSIADIMRSLGRTLKEKEIALILHQALDGLLYLHSNQIIHRDVKAANILLDESGQVKIADFGVSSQIISTFCKGSIAGTPYWMAPEILKEDKYSNKVDIWSLGITAIEMAEGEPPYSDINPIKAMYMMPRRPPPTLKEPKRWSKEFINFIECCLVKEIDKRATPQQLMNHPFIAGAKQDALKDLVSSAIKEKKRKSKNLKAQDYVDLNSSNDLVNIRMPGKKFNDTTTKGDETTAGGGGYSSVIYDDDALNNNKNNGKGGSTMNESGSDTVIIHKDWDKTKRNSATVNNNNKNSIRQIDNADFSTVILNKTIKPNGTISNTILQYKNTIHIKTNQMVDKVPVVKDLNQNQKNIVLLGLIFAILLVIVTLLRKIVFTPTPTTTPIINELEQKQVSSTTC</sequence>
<evidence type="ECO:0000313" key="10">
    <source>
        <dbReference type="Proteomes" id="UP000007797"/>
    </source>
</evidence>
<dbReference type="SUPFAM" id="SSF56112">
    <property type="entry name" value="Protein kinase-like (PK-like)"/>
    <property type="match status" value="1"/>
</dbReference>
<dbReference type="PROSITE" id="PS00107">
    <property type="entry name" value="PROTEIN_KINASE_ATP"/>
    <property type="match status" value="1"/>
</dbReference>
<evidence type="ECO:0000256" key="1">
    <source>
        <dbReference type="ARBA" id="ARBA00012513"/>
    </source>
</evidence>
<dbReference type="FunFam" id="1.10.510.10:FF:001091">
    <property type="entry name" value="STE family protein kinase"/>
    <property type="match status" value="1"/>
</dbReference>
<dbReference type="GO" id="GO:0005737">
    <property type="term" value="C:cytoplasm"/>
    <property type="evidence" value="ECO:0007669"/>
    <property type="project" value="TreeGrafter"/>
</dbReference>
<feature type="binding site" evidence="4">
    <location>
        <position position="72"/>
    </location>
    <ligand>
        <name>ATP</name>
        <dbReference type="ChEBI" id="CHEBI:30616"/>
    </ligand>
</feature>
<feature type="region of interest" description="Disordered" evidence="5">
    <location>
        <begin position="80"/>
        <end position="108"/>
    </location>
</feature>
<evidence type="ECO:0000259" key="8">
    <source>
        <dbReference type="PROSITE" id="PS50108"/>
    </source>
</evidence>
<dbReference type="PANTHER" id="PTHR48012:SF28">
    <property type="entry name" value="SERINE_THREONINE-PROTEIN KINASE PAKE-RELATED"/>
    <property type="match status" value="1"/>
</dbReference>
<dbReference type="GO" id="GO:0005524">
    <property type="term" value="F:ATP binding"/>
    <property type="evidence" value="ECO:0007669"/>
    <property type="project" value="UniProtKB-UniRule"/>
</dbReference>
<dbReference type="PANTHER" id="PTHR48012">
    <property type="entry name" value="STERILE20-LIKE KINASE, ISOFORM B-RELATED"/>
    <property type="match status" value="1"/>
</dbReference>
<keyword evidence="2 4" id="KW-0547">Nucleotide-binding</keyword>
<dbReference type="GO" id="GO:0004674">
    <property type="term" value="F:protein serine/threonine kinase activity"/>
    <property type="evidence" value="ECO:0007669"/>
    <property type="project" value="UniProtKB-EC"/>
</dbReference>
<keyword evidence="6" id="KW-0472">Membrane</keyword>
<dbReference type="OrthoDB" id="8693905at2759"/>
<dbReference type="InterPro" id="IPR017441">
    <property type="entry name" value="Protein_kinase_ATP_BS"/>
</dbReference>
<dbReference type="PROSITE" id="PS00108">
    <property type="entry name" value="PROTEIN_KINASE_ST"/>
    <property type="match status" value="1"/>
</dbReference>
<organism evidence="9 10">
    <name type="scientific">Cavenderia fasciculata</name>
    <name type="common">Slime mold</name>
    <name type="synonym">Dictyostelium fasciculatum</name>
    <dbReference type="NCBI Taxonomy" id="261658"/>
    <lineage>
        <taxon>Eukaryota</taxon>
        <taxon>Amoebozoa</taxon>
        <taxon>Evosea</taxon>
        <taxon>Eumycetozoa</taxon>
        <taxon>Dictyostelia</taxon>
        <taxon>Acytosteliales</taxon>
        <taxon>Cavenderiaceae</taxon>
        <taxon>Cavenderia</taxon>
    </lineage>
</organism>
<dbReference type="OMA" id="FINFIEC"/>
<dbReference type="RefSeq" id="XP_004357589.1">
    <property type="nucleotide sequence ID" value="XM_004357532.1"/>
</dbReference>
<dbReference type="Pfam" id="PF00069">
    <property type="entry name" value="Pkinase"/>
    <property type="match status" value="1"/>
</dbReference>
<dbReference type="STRING" id="1054147.F4PYQ2"/>
<evidence type="ECO:0000256" key="5">
    <source>
        <dbReference type="SAM" id="MobiDB-lite"/>
    </source>
</evidence>
<name>F4PYQ2_CACFS</name>
<dbReference type="InterPro" id="IPR000719">
    <property type="entry name" value="Prot_kinase_dom"/>
</dbReference>
<proteinExistence type="predicted"/>
<feature type="transmembrane region" description="Helical" evidence="6">
    <location>
        <begin position="503"/>
        <end position="520"/>
    </location>
</feature>
<dbReference type="PROSITE" id="PS50108">
    <property type="entry name" value="CRIB"/>
    <property type="match status" value="1"/>
</dbReference>
<reference evidence="10" key="1">
    <citation type="journal article" date="2011" name="Genome Res.">
        <title>Phylogeny-wide analysis of social amoeba genomes highlights ancient origins for complex intercellular communication.</title>
        <authorList>
            <person name="Heidel A.J."/>
            <person name="Lawal H.M."/>
            <person name="Felder M."/>
            <person name="Schilde C."/>
            <person name="Helps N.R."/>
            <person name="Tunggal B."/>
            <person name="Rivero F."/>
            <person name="John U."/>
            <person name="Schleicher M."/>
            <person name="Eichinger L."/>
            <person name="Platzer M."/>
            <person name="Noegel A.A."/>
            <person name="Schaap P."/>
            <person name="Gloeckner G."/>
        </authorList>
    </citation>
    <scope>NUCLEOTIDE SEQUENCE [LARGE SCALE GENOMIC DNA]</scope>
    <source>
        <strain evidence="10">SH3</strain>
    </source>
</reference>
<dbReference type="InterPro" id="IPR011009">
    <property type="entry name" value="Kinase-like_dom_sf"/>
</dbReference>
<keyword evidence="9" id="KW-0808">Transferase</keyword>
<dbReference type="Proteomes" id="UP000007797">
    <property type="component" value="Unassembled WGS sequence"/>
</dbReference>
<dbReference type="PROSITE" id="PS50011">
    <property type="entry name" value="PROTEIN_KINASE_DOM"/>
    <property type="match status" value="1"/>
</dbReference>
<dbReference type="EMBL" id="GL883015">
    <property type="protein sequence ID" value="EGG19318.1"/>
    <property type="molecule type" value="Genomic_DNA"/>
</dbReference>
<dbReference type="InterPro" id="IPR008271">
    <property type="entry name" value="Ser/Thr_kinase_AS"/>
</dbReference>
<feature type="compositionally biased region" description="Pro residues" evidence="5">
    <location>
        <begin position="85"/>
        <end position="96"/>
    </location>
</feature>
<accession>F4PYQ2</accession>
<gene>
    <name evidence="9" type="primary">pakH-2</name>
    <name evidence="9" type="ORF">DFA_02105</name>
</gene>
<dbReference type="InterPro" id="IPR050629">
    <property type="entry name" value="STE20/SPS1-PAK"/>
</dbReference>
<dbReference type="GeneID" id="14871342"/>
<dbReference type="AlphaFoldDB" id="F4PYQ2"/>
<keyword evidence="6" id="KW-0812">Transmembrane</keyword>
<feature type="region of interest" description="Disordered" evidence="5">
    <location>
        <begin position="1"/>
        <end position="22"/>
    </location>
</feature>
<evidence type="ECO:0000256" key="2">
    <source>
        <dbReference type="ARBA" id="ARBA00022741"/>
    </source>
</evidence>
<dbReference type="KEGG" id="dfa:DFA_02105"/>
<protein>
    <recommendedName>
        <fullName evidence="1">non-specific serine/threonine protein kinase</fullName>
        <ecNumber evidence="1">2.7.11.1</ecNumber>
    </recommendedName>
</protein>
<evidence type="ECO:0000259" key="7">
    <source>
        <dbReference type="PROSITE" id="PS50011"/>
    </source>
</evidence>
<keyword evidence="3 4" id="KW-0067">ATP-binding</keyword>
<dbReference type="Gene3D" id="1.10.510.10">
    <property type="entry name" value="Transferase(Phosphotransferase) domain 1"/>
    <property type="match status" value="1"/>
</dbReference>
<feature type="domain" description="CRIB" evidence="8">
    <location>
        <begin position="18"/>
        <end position="31"/>
    </location>
</feature>
<dbReference type="InterPro" id="IPR000095">
    <property type="entry name" value="CRIB_dom"/>
</dbReference>
<dbReference type="SMART" id="SM00220">
    <property type="entry name" value="S_TKc"/>
    <property type="match status" value="1"/>
</dbReference>
<dbReference type="EC" id="2.7.11.1" evidence="1"/>
<keyword evidence="6" id="KW-1133">Transmembrane helix</keyword>
<evidence type="ECO:0000256" key="6">
    <source>
        <dbReference type="SAM" id="Phobius"/>
    </source>
</evidence>